<name>A0ABD3QFN8_9STRA</name>
<reference evidence="1 2" key="1">
    <citation type="submission" date="2024-10" db="EMBL/GenBank/DDBJ databases">
        <title>Updated reference genomes for cyclostephanoid diatoms.</title>
        <authorList>
            <person name="Roberts W.R."/>
            <person name="Alverson A.J."/>
        </authorList>
    </citation>
    <scope>NUCLEOTIDE SEQUENCE [LARGE SCALE GENOMIC DNA]</scope>
    <source>
        <strain evidence="1 2">AJA010-31</strain>
    </source>
</reference>
<dbReference type="EMBL" id="JALLPJ020000192">
    <property type="protein sequence ID" value="KAL3799209.1"/>
    <property type="molecule type" value="Genomic_DNA"/>
</dbReference>
<keyword evidence="2" id="KW-1185">Reference proteome</keyword>
<gene>
    <name evidence="1" type="ORF">ACHAWO_000441</name>
</gene>
<organism evidence="1 2">
    <name type="scientific">Cyclotella atomus</name>
    <dbReference type="NCBI Taxonomy" id="382360"/>
    <lineage>
        <taxon>Eukaryota</taxon>
        <taxon>Sar</taxon>
        <taxon>Stramenopiles</taxon>
        <taxon>Ochrophyta</taxon>
        <taxon>Bacillariophyta</taxon>
        <taxon>Coscinodiscophyceae</taxon>
        <taxon>Thalassiosirophycidae</taxon>
        <taxon>Stephanodiscales</taxon>
        <taxon>Stephanodiscaceae</taxon>
        <taxon>Cyclotella</taxon>
    </lineage>
</organism>
<evidence type="ECO:0000313" key="1">
    <source>
        <dbReference type="EMBL" id="KAL3799209.1"/>
    </source>
</evidence>
<comment type="caution">
    <text evidence="1">The sequence shown here is derived from an EMBL/GenBank/DDBJ whole genome shotgun (WGS) entry which is preliminary data.</text>
</comment>
<evidence type="ECO:0000313" key="2">
    <source>
        <dbReference type="Proteomes" id="UP001530400"/>
    </source>
</evidence>
<protein>
    <recommendedName>
        <fullName evidence="3">MULE transposase domain-containing protein</fullName>
    </recommendedName>
</protein>
<dbReference type="AlphaFoldDB" id="A0ABD3QFN8"/>
<evidence type="ECO:0008006" key="3">
    <source>
        <dbReference type="Google" id="ProtNLM"/>
    </source>
</evidence>
<sequence length="284" mass="32894">MCGKHSSQCVDENGVTAMLNEELCADGVAGMSLNEQLKQRAIHLALHRLESSGLRIFEFLRNEMERQPLHEAYGGDVMVAIAFKYGAKKAEEAFMCFNVTWSDDKGPQRVMGFAWPAAVKAMYNKELDVHFDGTFKMTPNGFRSRFAFLESGITAVTQRAYETVFFNIKQVVANVFLCREKLSIKSIIYDFEDAIINAVRIAFDAEYHYSRCWFHFKQALRRMIQELKMETDFMQRFLLLFDFLTVVDRSLIVEGVEWIRLKSKDLKGYKANKSVVKHFIDDYF</sequence>
<accession>A0ABD3QFN8</accession>
<dbReference type="Proteomes" id="UP001530400">
    <property type="component" value="Unassembled WGS sequence"/>
</dbReference>
<proteinExistence type="predicted"/>